<dbReference type="Proteomes" id="UP000825679">
    <property type="component" value="Chromosome"/>
</dbReference>
<gene>
    <name evidence="2" type="ORF">K4H28_15215</name>
</gene>
<reference evidence="2 3" key="1">
    <citation type="submission" date="2021-08" db="EMBL/GenBank/DDBJ databases">
        <title>complete genome sequencing of Deefgea sp. D25.</title>
        <authorList>
            <person name="Bae J.-W."/>
            <person name="Gim D.-H."/>
        </authorList>
    </citation>
    <scope>NUCLEOTIDE SEQUENCE [LARGE SCALE GENOMIC DNA]</scope>
    <source>
        <strain evidence="2 3">D25</strain>
    </source>
</reference>
<accession>A0ABX8Z4V1</accession>
<name>A0ABX8Z4V1_9NEIS</name>
<feature type="region of interest" description="Disordered" evidence="1">
    <location>
        <begin position="1"/>
        <end position="24"/>
    </location>
</feature>
<dbReference type="RefSeq" id="WP_221005985.1">
    <property type="nucleotide sequence ID" value="NZ_CP081150.1"/>
</dbReference>
<feature type="compositionally biased region" description="Low complexity" evidence="1">
    <location>
        <begin position="105"/>
        <end position="122"/>
    </location>
</feature>
<feature type="compositionally biased region" description="Polar residues" evidence="1">
    <location>
        <begin position="87"/>
        <end position="104"/>
    </location>
</feature>
<organism evidence="2 3">
    <name type="scientific">Deefgea tanakiae</name>
    <dbReference type="NCBI Taxonomy" id="2865840"/>
    <lineage>
        <taxon>Bacteria</taxon>
        <taxon>Pseudomonadati</taxon>
        <taxon>Pseudomonadota</taxon>
        <taxon>Betaproteobacteria</taxon>
        <taxon>Neisseriales</taxon>
        <taxon>Chitinibacteraceae</taxon>
        <taxon>Deefgea</taxon>
    </lineage>
</organism>
<dbReference type="EMBL" id="CP081150">
    <property type="protein sequence ID" value="QZA77604.1"/>
    <property type="molecule type" value="Genomic_DNA"/>
</dbReference>
<feature type="region of interest" description="Disordered" evidence="1">
    <location>
        <begin position="66"/>
        <end position="144"/>
    </location>
</feature>
<evidence type="ECO:0000256" key="1">
    <source>
        <dbReference type="SAM" id="MobiDB-lite"/>
    </source>
</evidence>
<protein>
    <submittedName>
        <fullName evidence="2">Uncharacterized protein</fullName>
    </submittedName>
</protein>
<evidence type="ECO:0000313" key="3">
    <source>
        <dbReference type="Proteomes" id="UP000825679"/>
    </source>
</evidence>
<evidence type="ECO:0000313" key="2">
    <source>
        <dbReference type="EMBL" id="QZA77604.1"/>
    </source>
</evidence>
<keyword evidence="3" id="KW-1185">Reference proteome</keyword>
<sequence>MSPITSSSVSNVPVTPPTSATNTTVGAAELQKQLQQQRQEVRETVKPVAEQVFISKQAQQQFDTYAASAANAADRYDEDSSSSNSNTGVSTDQALDTLKTVQNRQTAAALAEYAQQQAQANPRPQPEPRAEAEQKPTTSIKAIA</sequence>
<proteinExistence type="predicted"/>